<dbReference type="KEGG" id="xba:C7S18_18080"/>
<gene>
    <name evidence="2" type="ORF">C7S18_18080</name>
</gene>
<name>A0A2P1PVT6_9GAMM</name>
<dbReference type="Pfam" id="PF08241">
    <property type="entry name" value="Methyltransf_11"/>
    <property type="match status" value="1"/>
</dbReference>
<sequence>MWYEHWHRYAFALPVLAGKRVLDCACGEGYGSAMLATRAAEVDGVDLSAEAILHAKARYGAAPNLRFHQGNALELPFADHQFDAVVSFETLEHLVEQEQLLAGFRRVLKPDGFLLISSPDKRVYSDLTGYQNEFHLKELYRDELIDLLQRFFPATRVFGQKLMFQSTIVAEDGHFERATVAFGEAGSSAVTEAFALDPVYFIVACAARADALPALPGLHGFSDQSESVYRHYEHEIRKNMQAGQMLIDRDERIAKLEAELDVTKRALADAANATASVSGNTPAALPFWRRWFR</sequence>
<dbReference type="SUPFAM" id="SSF53335">
    <property type="entry name" value="S-adenosyl-L-methionine-dependent methyltransferases"/>
    <property type="match status" value="1"/>
</dbReference>
<dbReference type="PANTHER" id="PTHR43464">
    <property type="entry name" value="METHYLTRANSFERASE"/>
    <property type="match status" value="1"/>
</dbReference>
<evidence type="ECO:0000313" key="3">
    <source>
        <dbReference type="Proteomes" id="UP000241074"/>
    </source>
</evidence>
<dbReference type="GO" id="GO:0008757">
    <property type="term" value="F:S-adenosylmethionine-dependent methyltransferase activity"/>
    <property type="evidence" value="ECO:0007669"/>
    <property type="project" value="InterPro"/>
</dbReference>
<dbReference type="CDD" id="cd02440">
    <property type="entry name" value="AdoMet_MTases"/>
    <property type="match status" value="1"/>
</dbReference>
<protein>
    <recommendedName>
        <fullName evidence="1">Methyltransferase type 11 domain-containing protein</fullName>
    </recommendedName>
</protein>
<proteinExistence type="predicted"/>
<reference evidence="2 3" key="1">
    <citation type="submission" date="2018-03" db="EMBL/GenBank/DDBJ databases">
        <title>Ahniella affigens gen. nov., sp. nov., a gammaproteobacterium isolated from sandy soil near a stream.</title>
        <authorList>
            <person name="Ko Y."/>
            <person name="Kim J.-H."/>
        </authorList>
    </citation>
    <scope>NUCLEOTIDE SEQUENCE [LARGE SCALE GENOMIC DNA]</scope>
    <source>
        <strain evidence="2 3">D13</strain>
    </source>
</reference>
<dbReference type="InterPro" id="IPR029063">
    <property type="entry name" value="SAM-dependent_MTases_sf"/>
</dbReference>
<dbReference type="AlphaFoldDB" id="A0A2P1PVT6"/>
<feature type="domain" description="Methyltransferase type 11" evidence="1">
    <location>
        <begin position="22"/>
        <end position="116"/>
    </location>
</feature>
<evidence type="ECO:0000313" key="2">
    <source>
        <dbReference type="EMBL" id="AVP98965.1"/>
    </source>
</evidence>
<dbReference type="InterPro" id="IPR013216">
    <property type="entry name" value="Methyltransf_11"/>
</dbReference>
<dbReference type="PANTHER" id="PTHR43464:SF83">
    <property type="entry name" value="MALONYL-[ACYL-CARRIER PROTEIN] O-METHYLTRANSFERASE"/>
    <property type="match status" value="1"/>
</dbReference>
<organism evidence="2 3">
    <name type="scientific">Ahniella affigens</name>
    <dbReference type="NCBI Taxonomy" id="2021234"/>
    <lineage>
        <taxon>Bacteria</taxon>
        <taxon>Pseudomonadati</taxon>
        <taxon>Pseudomonadota</taxon>
        <taxon>Gammaproteobacteria</taxon>
        <taxon>Lysobacterales</taxon>
        <taxon>Rhodanobacteraceae</taxon>
        <taxon>Ahniella</taxon>
    </lineage>
</organism>
<dbReference type="Gene3D" id="3.40.50.150">
    <property type="entry name" value="Vaccinia Virus protein VP39"/>
    <property type="match status" value="1"/>
</dbReference>
<dbReference type="EMBL" id="CP027860">
    <property type="protein sequence ID" value="AVP98965.1"/>
    <property type="molecule type" value="Genomic_DNA"/>
</dbReference>
<evidence type="ECO:0000259" key="1">
    <source>
        <dbReference type="Pfam" id="PF08241"/>
    </source>
</evidence>
<reference evidence="2 3" key="2">
    <citation type="submission" date="2018-03" db="EMBL/GenBank/DDBJ databases">
        <authorList>
            <person name="Keele B.F."/>
        </authorList>
    </citation>
    <scope>NUCLEOTIDE SEQUENCE [LARGE SCALE GENOMIC DNA]</scope>
    <source>
        <strain evidence="2 3">D13</strain>
    </source>
</reference>
<keyword evidence="3" id="KW-1185">Reference proteome</keyword>
<dbReference type="Proteomes" id="UP000241074">
    <property type="component" value="Chromosome"/>
</dbReference>
<accession>A0A2P1PVT6</accession>